<comment type="subcellular location">
    <subcellularLocation>
        <location evidence="2 14">Nucleus</location>
    </subcellularLocation>
</comment>
<keyword evidence="7 13" id="KW-0863">Zinc-finger</keyword>
<comment type="pathway">
    <text evidence="3 14">Protein modification; protein ubiquitination.</text>
</comment>
<feature type="coiled-coil region" evidence="15">
    <location>
        <begin position="584"/>
        <end position="653"/>
    </location>
</feature>
<dbReference type="InterPro" id="IPR001841">
    <property type="entry name" value="Znf_RING"/>
</dbReference>
<name>A0A9Q0GSU2_9MAGN</name>
<dbReference type="Gene3D" id="3.30.40.10">
    <property type="entry name" value="Zinc/RING finger domain, C3HC4 (zinc finger)"/>
    <property type="match status" value="1"/>
</dbReference>
<dbReference type="EMBL" id="JAMYWD010000012">
    <property type="protein sequence ID" value="KAJ4952890.1"/>
    <property type="molecule type" value="Genomic_DNA"/>
</dbReference>
<dbReference type="PANTHER" id="PTHR23163">
    <property type="entry name" value="RING FINGER PROTEIN-RELATED"/>
    <property type="match status" value="1"/>
</dbReference>
<evidence type="ECO:0000256" key="2">
    <source>
        <dbReference type="ARBA" id="ARBA00004123"/>
    </source>
</evidence>
<evidence type="ECO:0000256" key="14">
    <source>
        <dbReference type="RuleBase" id="RU365038"/>
    </source>
</evidence>
<accession>A0A9Q0GSU2</accession>
<keyword evidence="11 14" id="KW-0175">Coiled coil</keyword>
<evidence type="ECO:0000256" key="13">
    <source>
        <dbReference type="PROSITE-ProRule" id="PRU00175"/>
    </source>
</evidence>
<feature type="coiled-coil region" evidence="15">
    <location>
        <begin position="731"/>
        <end position="793"/>
    </location>
</feature>
<evidence type="ECO:0000256" key="3">
    <source>
        <dbReference type="ARBA" id="ARBA00004906"/>
    </source>
</evidence>
<evidence type="ECO:0000256" key="1">
    <source>
        <dbReference type="ARBA" id="ARBA00000900"/>
    </source>
</evidence>
<dbReference type="SMART" id="SM00184">
    <property type="entry name" value="RING"/>
    <property type="match status" value="1"/>
</dbReference>
<comment type="similarity">
    <text evidence="4 14">Belongs to the BRE1 family.</text>
</comment>
<dbReference type="GO" id="GO:0016567">
    <property type="term" value="P:protein ubiquitination"/>
    <property type="evidence" value="ECO:0007669"/>
    <property type="project" value="UniProtKB-UniRule"/>
</dbReference>
<dbReference type="Pfam" id="PF00097">
    <property type="entry name" value="zf-C3HC4"/>
    <property type="match status" value="1"/>
</dbReference>
<dbReference type="AlphaFoldDB" id="A0A9Q0GSU2"/>
<evidence type="ECO:0000259" key="17">
    <source>
        <dbReference type="PROSITE" id="PS50089"/>
    </source>
</evidence>
<keyword evidence="8 14" id="KW-0833">Ubl conjugation pathway</keyword>
<dbReference type="InterPro" id="IPR017907">
    <property type="entry name" value="Znf_RING_CS"/>
</dbReference>
<keyword evidence="6 14" id="KW-0479">Metal-binding</keyword>
<evidence type="ECO:0000313" key="19">
    <source>
        <dbReference type="Proteomes" id="UP001141806"/>
    </source>
</evidence>
<dbReference type="PROSITE" id="PS00518">
    <property type="entry name" value="ZF_RING_1"/>
    <property type="match status" value="1"/>
</dbReference>
<dbReference type="PANTHER" id="PTHR23163:SF0">
    <property type="entry name" value="E3 UBIQUITIN-PROTEIN LIGASE BRE1"/>
    <property type="match status" value="1"/>
</dbReference>
<proteinExistence type="inferred from homology"/>
<evidence type="ECO:0000256" key="15">
    <source>
        <dbReference type="SAM" id="Coils"/>
    </source>
</evidence>
<reference evidence="18" key="1">
    <citation type="journal article" date="2023" name="Plant J.">
        <title>The genome of the king protea, Protea cynaroides.</title>
        <authorList>
            <person name="Chang J."/>
            <person name="Duong T.A."/>
            <person name="Schoeman C."/>
            <person name="Ma X."/>
            <person name="Roodt D."/>
            <person name="Barker N."/>
            <person name="Li Z."/>
            <person name="Van de Peer Y."/>
            <person name="Mizrachi E."/>
        </authorList>
    </citation>
    <scope>NUCLEOTIDE SEQUENCE</scope>
    <source>
        <tissue evidence="18">Young leaves</tissue>
    </source>
</reference>
<organism evidence="18 19">
    <name type="scientific">Protea cynaroides</name>
    <dbReference type="NCBI Taxonomy" id="273540"/>
    <lineage>
        <taxon>Eukaryota</taxon>
        <taxon>Viridiplantae</taxon>
        <taxon>Streptophyta</taxon>
        <taxon>Embryophyta</taxon>
        <taxon>Tracheophyta</taxon>
        <taxon>Spermatophyta</taxon>
        <taxon>Magnoliopsida</taxon>
        <taxon>Proteales</taxon>
        <taxon>Proteaceae</taxon>
        <taxon>Protea</taxon>
    </lineage>
</organism>
<feature type="region of interest" description="Disordered" evidence="16">
    <location>
        <begin position="1"/>
        <end position="32"/>
    </location>
</feature>
<dbReference type="EC" id="2.3.2.27" evidence="14"/>
<dbReference type="CDD" id="cd16499">
    <property type="entry name" value="RING-HC_Bre1-like"/>
    <property type="match status" value="1"/>
</dbReference>
<evidence type="ECO:0000256" key="7">
    <source>
        <dbReference type="ARBA" id="ARBA00022771"/>
    </source>
</evidence>
<dbReference type="Proteomes" id="UP001141806">
    <property type="component" value="Unassembled WGS sequence"/>
</dbReference>
<evidence type="ECO:0000256" key="11">
    <source>
        <dbReference type="ARBA" id="ARBA00023054"/>
    </source>
</evidence>
<dbReference type="GO" id="GO:0005634">
    <property type="term" value="C:nucleus"/>
    <property type="evidence" value="ECO:0007669"/>
    <property type="project" value="UniProtKB-SubCell"/>
</dbReference>
<evidence type="ECO:0000256" key="9">
    <source>
        <dbReference type="ARBA" id="ARBA00022833"/>
    </source>
</evidence>
<dbReference type="GO" id="GO:0033503">
    <property type="term" value="C:HULC complex"/>
    <property type="evidence" value="ECO:0007669"/>
    <property type="project" value="TreeGrafter"/>
</dbReference>
<protein>
    <recommendedName>
        <fullName evidence="14">E3 ubiquitin protein ligase</fullName>
        <ecNumber evidence="14">2.3.2.27</ecNumber>
    </recommendedName>
</protein>
<keyword evidence="5 14" id="KW-0808">Transferase</keyword>
<comment type="catalytic activity">
    <reaction evidence="1 14">
        <text>S-ubiquitinyl-[E2 ubiquitin-conjugating enzyme]-L-cysteine + [acceptor protein]-L-lysine = [E2 ubiquitin-conjugating enzyme]-L-cysteine + N(6)-ubiquitinyl-[acceptor protein]-L-lysine.</text>
        <dbReference type="EC" id="2.3.2.27"/>
    </reaction>
</comment>
<keyword evidence="12 14" id="KW-0539">Nucleus</keyword>
<keyword evidence="19" id="KW-1185">Reference proteome</keyword>
<evidence type="ECO:0000256" key="4">
    <source>
        <dbReference type="ARBA" id="ARBA00005555"/>
    </source>
</evidence>
<evidence type="ECO:0000256" key="10">
    <source>
        <dbReference type="ARBA" id="ARBA00022853"/>
    </source>
</evidence>
<dbReference type="InterPro" id="IPR013956">
    <property type="entry name" value="E3_ubiquit_lig_Bre1"/>
</dbReference>
<dbReference type="OrthoDB" id="10266039at2759"/>
<gene>
    <name evidence="18" type="ORF">NE237_029722</name>
</gene>
<dbReference type="GO" id="GO:0061630">
    <property type="term" value="F:ubiquitin protein ligase activity"/>
    <property type="evidence" value="ECO:0007669"/>
    <property type="project" value="UniProtKB-EC"/>
</dbReference>
<keyword evidence="10 14" id="KW-0156">Chromatin regulator</keyword>
<evidence type="ECO:0000256" key="12">
    <source>
        <dbReference type="ARBA" id="ARBA00023242"/>
    </source>
</evidence>
<dbReference type="SUPFAM" id="SSF57850">
    <property type="entry name" value="RING/U-box"/>
    <property type="match status" value="1"/>
</dbReference>
<keyword evidence="9 14" id="KW-0862">Zinc</keyword>
<feature type="domain" description="RING-type" evidence="17">
    <location>
        <begin position="823"/>
        <end position="862"/>
    </location>
</feature>
<dbReference type="InterPro" id="IPR013083">
    <property type="entry name" value="Znf_RING/FYVE/PHD"/>
</dbReference>
<evidence type="ECO:0000256" key="16">
    <source>
        <dbReference type="SAM" id="MobiDB-lite"/>
    </source>
</evidence>
<dbReference type="InterPro" id="IPR018957">
    <property type="entry name" value="Znf_C3HC4_RING-type"/>
</dbReference>
<dbReference type="PROSITE" id="PS50089">
    <property type="entry name" value="ZF_RING_2"/>
    <property type="match status" value="1"/>
</dbReference>
<evidence type="ECO:0000256" key="6">
    <source>
        <dbReference type="ARBA" id="ARBA00022723"/>
    </source>
</evidence>
<evidence type="ECO:0000313" key="18">
    <source>
        <dbReference type="EMBL" id="KAJ4952890.1"/>
    </source>
</evidence>
<sequence length="875" mass="100496">MGSTGEPDRKRRHLSSIPPMAAAAKKQSFLPSSEDKKLDTAVLQYQNQKLVQQLEAQKAEYSALDNKFCQLKEKHRDYDDTLQVVNRSWEQLVDDLECCSIRTRSSVGSRKDASHSSDGASSPAEDAFVERLLETGATDSCSANDSLNHSEDDLQISCMKTTNIVRNIVAAISDLCLYKDRLSGALLEAFLEDERCRQKISIDLQSEVKNLRVTLGDLHLKHKKLASEVWSYRDTNAKNKAELKRLTGELECTVAELGESNSNLATLKAQRDAAQGAFFPVLNAGGRHVAGDKVRDKQRDLQDMESILKELSDLATSRLVELKNFHKERIKIMKQLSHLQNSMKGVKQIFSSNSYLLVRDELEKSKAEMIRYQSLFEKLQVEKDFTWWEKEVNMKDDLADVFRRASAMADSRMGELEKEICKRVHERNIFEARLKEVSREPGRKEIIEEFKALISSLPKDTGIMQSQLNKYKDAASDVHSLRAEVQSLSNILHTKVNELENMSRRSVEQNAEIQKLQAVVHDLMESDQELKLILEMYRRESTDSRDILEARDLEYKAWANVQSLKSSLDEHSLELRVKAANEAEAISQQRLAAAEAKIADLRQKLEASRRDISKLTEILKSKHEEGEVYLQEIESIGQAYDDMQTQNQQLLQQITERDDYNIKLVLEGVRARQLQDALLMEKQTMESRLLHANASLHLYDLKDTRIEDQLKMYSQQVQKLTEDRWHSSAALENTQKRFSDVKKESQRLRSKLEESQSKVERSRESVAQLQVELEKERFDKKRVEEELEVVARKATCLSAHNEGSSVVEKLHKEIREYKEILKCGICHDRPKEVVITKCFHLFCNPCVQRVLETRQRKCQLCSMSFGPNDVKAVYI</sequence>
<dbReference type="GO" id="GO:0006325">
    <property type="term" value="P:chromatin organization"/>
    <property type="evidence" value="ECO:0007669"/>
    <property type="project" value="UniProtKB-KW"/>
</dbReference>
<evidence type="ECO:0000256" key="5">
    <source>
        <dbReference type="ARBA" id="ARBA00022679"/>
    </source>
</evidence>
<dbReference type="GO" id="GO:0008270">
    <property type="term" value="F:zinc ion binding"/>
    <property type="evidence" value="ECO:0007669"/>
    <property type="project" value="UniProtKB-KW"/>
</dbReference>
<evidence type="ECO:0000256" key="8">
    <source>
        <dbReference type="ARBA" id="ARBA00022786"/>
    </source>
</evidence>
<comment type="caution">
    <text evidence="18">The sequence shown here is derived from an EMBL/GenBank/DDBJ whole genome shotgun (WGS) entry which is preliminary data.</text>
</comment>